<dbReference type="AlphaFoldDB" id="A0A8J6B5D4"/>
<evidence type="ECO:0000256" key="7">
    <source>
        <dbReference type="ARBA" id="ARBA00023136"/>
    </source>
</evidence>
<evidence type="ECO:0000313" key="14">
    <source>
        <dbReference type="Proteomes" id="UP000770717"/>
    </source>
</evidence>
<dbReference type="PANTHER" id="PTHR24061">
    <property type="entry name" value="CALCIUM-SENSING RECEPTOR-RELATED"/>
    <property type="match status" value="1"/>
</dbReference>
<dbReference type="PANTHER" id="PTHR24061:SF506">
    <property type="entry name" value="G-PROTEIN COUPLED RECEPTOR FAMILY C GROUP 6 MEMBER A-LIKE PRECURSOR"/>
    <property type="match status" value="1"/>
</dbReference>
<dbReference type="OrthoDB" id="5984008at2759"/>
<name>A0A8J6B5D4_ELECQ</name>
<dbReference type="SUPFAM" id="SSF53822">
    <property type="entry name" value="Periplasmic binding protein-like I"/>
    <property type="match status" value="1"/>
</dbReference>
<gene>
    <name evidence="13" type="ORF">GDO78_021677</name>
</gene>
<dbReference type="InterPro" id="IPR028082">
    <property type="entry name" value="Peripla_BP_I"/>
</dbReference>
<keyword evidence="6" id="KW-0297">G-protein coupled receptor</keyword>
<reference evidence="13" key="1">
    <citation type="thesis" date="2020" institute="ProQuest LLC" country="789 East Eisenhower Parkway, Ann Arbor, MI, USA">
        <title>Comparative Genomics and Chromosome Evolution.</title>
        <authorList>
            <person name="Mudd A.B."/>
        </authorList>
    </citation>
    <scope>NUCLEOTIDE SEQUENCE</scope>
    <source>
        <strain evidence="13">HN-11 Male</strain>
        <tissue evidence="13">Kidney and liver</tissue>
    </source>
</reference>
<keyword evidence="3 11" id="KW-0812">Transmembrane</keyword>
<keyword evidence="5 11" id="KW-1133">Transmembrane helix</keyword>
<feature type="non-terminal residue" evidence="13">
    <location>
        <position position="543"/>
    </location>
</feature>
<dbReference type="Gene3D" id="3.40.50.2300">
    <property type="match status" value="2"/>
</dbReference>
<dbReference type="Proteomes" id="UP000770717">
    <property type="component" value="Unassembled WGS sequence"/>
</dbReference>
<dbReference type="PRINTS" id="PR00592">
    <property type="entry name" value="CASENSINGR"/>
</dbReference>
<keyword evidence="10" id="KW-0807">Transducer</keyword>
<evidence type="ECO:0000256" key="9">
    <source>
        <dbReference type="ARBA" id="ARBA00023180"/>
    </source>
</evidence>
<keyword evidence="7 11" id="KW-0472">Membrane</keyword>
<dbReference type="InterPro" id="IPR000337">
    <property type="entry name" value="GPCR_3"/>
</dbReference>
<dbReference type="EMBL" id="WNTK01006747">
    <property type="protein sequence ID" value="KAG9463469.1"/>
    <property type="molecule type" value="Genomic_DNA"/>
</dbReference>
<dbReference type="GO" id="GO:0004930">
    <property type="term" value="F:G protein-coupled receptor activity"/>
    <property type="evidence" value="ECO:0007669"/>
    <property type="project" value="UniProtKB-KW"/>
</dbReference>
<dbReference type="Pfam" id="PF01094">
    <property type="entry name" value="ANF_receptor"/>
    <property type="match status" value="1"/>
</dbReference>
<evidence type="ECO:0000256" key="4">
    <source>
        <dbReference type="ARBA" id="ARBA00022729"/>
    </source>
</evidence>
<keyword evidence="14" id="KW-1185">Reference proteome</keyword>
<evidence type="ECO:0000256" key="1">
    <source>
        <dbReference type="ARBA" id="ARBA00004651"/>
    </source>
</evidence>
<dbReference type="GO" id="GO:0005886">
    <property type="term" value="C:plasma membrane"/>
    <property type="evidence" value="ECO:0007669"/>
    <property type="project" value="UniProtKB-SubCell"/>
</dbReference>
<feature type="transmembrane region" description="Helical" evidence="11">
    <location>
        <begin position="12"/>
        <end position="31"/>
    </location>
</feature>
<proteinExistence type="predicted"/>
<evidence type="ECO:0000256" key="11">
    <source>
        <dbReference type="SAM" id="Phobius"/>
    </source>
</evidence>
<sequence length="543" mass="61136">YFSEYSLWDTQLIIMMDMLLHIMSIGFYWAAVQTCDGSEDAAAYLPGDIVIGGLFPIHNRVKNLLEKTENSSFLCDSLHVQSMIEALSMTYAIEKINNSTLLQGIQLGYEIHDSCSYTLKAIESTIKFISDTAIVQNSTNCNCRKNIGPMKAVVGGIYSEISIAVSRILGLYLIPQISPSSSAPILSDKVSFPSFLRTVPSDTHQMNAMVELIKTFQWNWVGIISSDDDYGRSAQGILNRLFKAERICIAFSKTVPSYVDHPLLQASLENVLTDMSGSSTNVLIVVAKDPIVTKLIKECIKRNISKIWIASDGWSSAIEVLNIKNIEMAGTFLGLSFKMGYIMGFEDYLRKLQPPDHETINFLEEYKELRYECTEDYREYLQCVNSSSENCVFDSSLELKSSLACQMDNISFVNDDYLVKNIGWSRAYSTHLAIMAIASALNRMLCTNGVCEKKFHFSPRKLLEELQSMTFSFDGETFNFDSSGDVSIGYDVITWHVMNTTNTIKIIGKYEISESKISINRSLLHWNTKNNQVIIKCGKIILY</sequence>
<dbReference type="InterPro" id="IPR000068">
    <property type="entry name" value="GPCR_3_Ca_sens_rcpt-rel"/>
</dbReference>
<evidence type="ECO:0000256" key="6">
    <source>
        <dbReference type="ARBA" id="ARBA00023040"/>
    </source>
</evidence>
<evidence type="ECO:0000256" key="5">
    <source>
        <dbReference type="ARBA" id="ARBA00022989"/>
    </source>
</evidence>
<evidence type="ECO:0000256" key="3">
    <source>
        <dbReference type="ARBA" id="ARBA00022692"/>
    </source>
</evidence>
<organism evidence="13 14">
    <name type="scientific">Eleutherodactylus coqui</name>
    <name type="common">Puerto Rican coqui</name>
    <dbReference type="NCBI Taxonomy" id="57060"/>
    <lineage>
        <taxon>Eukaryota</taxon>
        <taxon>Metazoa</taxon>
        <taxon>Chordata</taxon>
        <taxon>Craniata</taxon>
        <taxon>Vertebrata</taxon>
        <taxon>Euteleostomi</taxon>
        <taxon>Amphibia</taxon>
        <taxon>Batrachia</taxon>
        <taxon>Anura</taxon>
        <taxon>Neobatrachia</taxon>
        <taxon>Hyloidea</taxon>
        <taxon>Eleutherodactylidae</taxon>
        <taxon>Eleutherodactylinae</taxon>
        <taxon>Eleutherodactylus</taxon>
        <taxon>Eleutherodactylus</taxon>
    </lineage>
</organism>
<accession>A0A8J6B5D4</accession>
<feature type="domain" description="Receptor ligand binding region" evidence="12">
    <location>
        <begin position="86"/>
        <end position="496"/>
    </location>
</feature>
<evidence type="ECO:0000259" key="12">
    <source>
        <dbReference type="Pfam" id="PF01094"/>
    </source>
</evidence>
<evidence type="ECO:0000256" key="8">
    <source>
        <dbReference type="ARBA" id="ARBA00023170"/>
    </source>
</evidence>
<keyword evidence="9" id="KW-0325">Glycoprotein</keyword>
<dbReference type="FunFam" id="3.40.50.2300:FF:000016">
    <property type="entry name" value="Taste 1 receptor member 2"/>
    <property type="match status" value="1"/>
</dbReference>
<protein>
    <recommendedName>
        <fullName evidence="12">Receptor ligand binding region domain-containing protein</fullName>
    </recommendedName>
</protein>
<comment type="caution">
    <text evidence="13">The sequence shown here is derived from an EMBL/GenBank/DDBJ whole genome shotgun (WGS) entry which is preliminary data.</text>
</comment>
<keyword evidence="2" id="KW-1003">Cell membrane</keyword>
<evidence type="ECO:0000256" key="2">
    <source>
        <dbReference type="ARBA" id="ARBA00022475"/>
    </source>
</evidence>
<evidence type="ECO:0000256" key="10">
    <source>
        <dbReference type="ARBA" id="ARBA00023224"/>
    </source>
</evidence>
<comment type="subcellular location">
    <subcellularLocation>
        <location evidence="1">Cell membrane</location>
        <topology evidence="1">Multi-pass membrane protein</topology>
    </subcellularLocation>
</comment>
<dbReference type="PRINTS" id="PR00248">
    <property type="entry name" value="GPCRMGR"/>
</dbReference>
<keyword evidence="4" id="KW-0732">Signal</keyword>
<dbReference type="InterPro" id="IPR001828">
    <property type="entry name" value="ANF_lig-bd_rcpt"/>
</dbReference>
<keyword evidence="8" id="KW-0675">Receptor</keyword>
<evidence type="ECO:0000313" key="13">
    <source>
        <dbReference type="EMBL" id="KAG9463469.1"/>
    </source>
</evidence>